<dbReference type="RefSeq" id="WP_030283499.1">
    <property type="nucleotide sequence ID" value="NZ_JBEZVI010000011.1"/>
</dbReference>
<sequence length="278" mass="29820">MSTPEFARRCTEITRQTAELRKLVEAADALTPVPGCPGWHLGQLVRHVGGAHRWVEEIIRTRATREVPDDLVNAVAPRRAEDLAALGAWLDEGAARLVEQLHAAGPDARVWTVLPDETSPAFWARRMAGETLVHRADAALAVGAEFTATDEAARDAVDEWLSFCDHPEAHAPLPDSPAVLGPGRTLAFDTTTATPDAADGALSPGGPPPAPARWFIDLTGDTPVLHRTAAPAAVTVRATPTALLLFLYGRPLPDGALGVTGDRELLARWRDRAAFWLT</sequence>
<dbReference type="EMBL" id="JBEZVI010000011">
    <property type="protein sequence ID" value="MEU3711555.1"/>
    <property type="molecule type" value="Genomic_DNA"/>
</dbReference>
<keyword evidence="4" id="KW-1185">Reference proteome</keyword>
<dbReference type="PANTHER" id="PTHR40758">
    <property type="entry name" value="CONSERVED PROTEIN"/>
    <property type="match status" value="1"/>
</dbReference>
<feature type="domain" description="Mycothiol-dependent maleylpyruvate isomerase metal-binding" evidence="2">
    <location>
        <begin position="11"/>
        <end position="139"/>
    </location>
</feature>
<dbReference type="NCBIfam" id="TIGR03083">
    <property type="entry name" value="maleylpyruvate isomerase family mycothiol-dependent enzyme"/>
    <property type="match status" value="1"/>
</dbReference>
<dbReference type="InterPro" id="IPR010872">
    <property type="entry name" value="MDMPI_C-term_domain"/>
</dbReference>
<evidence type="ECO:0000313" key="3">
    <source>
        <dbReference type="EMBL" id="MEU3711555.1"/>
    </source>
</evidence>
<protein>
    <submittedName>
        <fullName evidence="3">Maleylpyruvate isomerase family mycothiol-dependent enzyme</fullName>
    </submittedName>
</protein>
<accession>A0ABV2Z0N5</accession>
<dbReference type="InterPro" id="IPR024344">
    <property type="entry name" value="MDMPI_metal-binding"/>
</dbReference>
<dbReference type="GO" id="GO:0016853">
    <property type="term" value="F:isomerase activity"/>
    <property type="evidence" value="ECO:0007669"/>
    <property type="project" value="UniProtKB-KW"/>
</dbReference>
<feature type="domain" description="MDMPI C-terminal" evidence="1">
    <location>
        <begin position="152"/>
        <end position="268"/>
    </location>
</feature>
<dbReference type="PANTHER" id="PTHR40758:SF1">
    <property type="entry name" value="CONSERVED PROTEIN"/>
    <property type="match status" value="1"/>
</dbReference>
<gene>
    <name evidence="3" type="ORF">AB0E61_15835</name>
</gene>
<dbReference type="SUPFAM" id="SSF109854">
    <property type="entry name" value="DinB/YfiT-like putative metalloenzymes"/>
    <property type="match status" value="1"/>
</dbReference>
<comment type="caution">
    <text evidence="3">The sequence shown here is derived from an EMBL/GenBank/DDBJ whole genome shotgun (WGS) entry which is preliminary data.</text>
</comment>
<dbReference type="Pfam" id="PF07398">
    <property type="entry name" value="MDMPI_C"/>
    <property type="match status" value="1"/>
</dbReference>
<dbReference type="Pfam" id="PF11716">
    <property type="entry name" value="MDMPI_N"/>
    <property type="match status" value="1"/>
</dbReference>
<dbReference type="InterPro" id="IPR017517">
    <property type="entry name" value="Maleyloyr_isom"/>
</dbReference>
<organism evidence="3 4">
    <name type="scientific">Streptomyces catenulae</name>
    <dbReference type="NCBI Taxonomy" id="66875"/>
    <lineage>
        <taxon>Bacteria</taxon>
        <taxon>Bacillati</taxon>
        <taxon>Actinomycetota</taxon>
        <taxon>Actinomycetes</taxon>
        <taxon>Kitasatosporales</taxon>
        <taxon>Streptomycetaceae</taxon>
        <taxon>Streptomyces</taxon>
    </lineage>
</organism>
<proteinExistence type="predicted"/>
<keyword evidence="3" id="KW-0413">Isomerase</keyword>
<evidence type="ECO:0000259" key="1">
    <source>
        <dbReference type="Pfam" id="PF07398"/>
    </source>
</evidence>
<name>A0ABV2Z0N5_9ACTN</name>
<dbReference type="Proteomes" id="UP001550853">
    <property type="component" value="Unassembled WGS sequence"/>
</dbReference>
<evidence type="ECO:0000259" key="2">
    <source>
        <dbReference type="Pfam" id="PF11716"/>
    </source>
</evidence>
<evidence type="ECO:0000313" key="4">
    <source>
        <dbReference type="Proteomes" id="UP001550853"/>
    </source>
</evidence>
<dbReference type="InterPro" id="IPR034660">
    <property type="entry name" value="DinB/YfiT-like"/>
</dbReference>
<reference evidence="3 4" key="1">
    <citation type="submission" date="2024-06" db="EMBL/GenBank/DDBJ databases">
        <title>The Natural Products Discovery Center: Release of the First 8490 Sequenced Strains for Exploring Actinobacteria Biosynthetic Diversity.</title>
        <authorList>
            <person name="Kalkreuter E."/>
            <person name="Kautsar S.A."/>
            <person name="Yang D."/>
            <person name="Bader C.D."/>
            <person name="Teijaro C.N."/>
            <person name="Fluegel L."/>
            <person name="Davis C.M."/>
            <person name="Simpson J.R."/>
            <person name="Lauterbach L."/>
            <person name="Steele A.D."/>
            <person name="Gui C."/>
            <person name="Meng S."/>
            <person name="Li G."/>
            <person name="Viehrig K."/>
            <person name="Ye F."/>
            <person name="Su P."/>
            <person name="Kiefer A.F."/>
            <person name="Nichols A."/>
            <person name="Cepeda A.J."/>
            <person name="Yan W."/>
            <person name="Fan B."/>
            <person name="Jiang Y."/>
            <person name="Adhikari A."/>
            <person name="Zheng C.-J."/>
            <person name="Schuster L."/>
            <person name="Cowan T.M."/>
            <person name="Smanski M.J."/>
            <person name="Chevrette M.G."/>
            <person name="De Carvalho L.P.S."/>
            <person name="Shen B."/>
        </authorList>
    </citation>
    <scope>NUCLEOTIDE SEQUENCE [LARGE SCALE GENOMIC DNA]</scope>
    <source>
        <strain evidence="3 4">NPDC033039</strain>
    </source>
</reference>